<dbReference type="OMA" id="WWANCLR"/>
<evidence type="ECO:0000313" key="4">
    <source>
        <dbReference type="EnsemblProtists" id="EKX44908"/>
    </source>
</evidence>
<feature type="non-terminal residue" evidence="3">
    <location>
        <position position="1"/>
    </location>
</feature>
<dbReference type="GO" id="GO:0140625">
    <property type="term" value="F:opioid growth factor receptor activity"/>
    <property type="evidence" value="ECO:0007669"/>
    <property type="project" value="InterPro"/>
</dbReference>
<dbReference type="GO" id="GO:0016020">
    <property type="term" value="C:membrane"/>
    <property type="evidence" value="ECO:0007669"/>
    <property type="project" value="InterPro"/>
</dbReference>
<dbReference type="PaxDb" id="55529-EKX44908"/>
<accession>L1J8N2</accession>
<dbReference type="KEGG" id="gtt:GUITHDRAFT_51045"/>
<dbReference type="RefSeq" id="XP_005831888.1">
    <property type="nucleotide sequence ID" value="XM_005831831.1"/>
</dbReference>
<evidence type="ECO:0000256" key="1">
    <source>
        <dbReference type="ARBA" id="ARBA00010365"/>
    </source>
</evidence>
<evidence type="ECO:0000313" key="3">
    <source>
        <dbReference type="EMBL" id="EKX44908.1"/>
    </source>
</evidence>
<feature type="non-terminal residue" evidence="3">
    <location>
        <position position="175"/>
    </location>
</feature>
<dbReference type="PANTHER" id="PTHR14015:SF2">
    <property type="entry name" value="OPIOID GROWTH FACTOR RECEPTOR (OGFR) CONSERVED DOMAIN-CONTAINING PROTEIN"/>
    <property type="match status" value="1"/>
</dbReference>
<comment type="similarity">
    <text evidence="1">Belongs to the opioid growth factor receptor family.</text>
</comment>
<gene>
    <name evidence="3" type="ORF">GUITHDRAFT_51045</name>
</gene>
<evidence type="ECO:0000313" key="5">
    <source>
        <dbReference type="Proteomes" id="UP000011087"/>
    </source>
</evidence>
<reference evidence="5" key="2">
    <citation type="submission" date="2012-11" db="EMBL/GenBank/DDBJ databases">
        <authorList>
            <person name="Kuo A."/>
            <person name="Curtis B.A."/>
            <person name="Tanifuji G."/>
            <person name="Burki F."/>
            <person name="Gruber A."/>
            <person name="Irimia M."/>
            <person name="Maruyama S."/>
            <person name="Arias M.C."/>
            <person name="Ball S.G."/>
            <person name="Gile G.H."/>
            <person name="Hirakawa Y."/>
            <person name="Hopkins J.F."/>
            <person name="Rensing S.A."/>
            <person name="Schmutz J."/>
            <person name="Symeonidi A."/>
            <person name="Elias M."/>
            <person name="Eveleigh R.J."/>
            <person name="Herman E.K."/>
            <person name="Klute M.J."/>
            <person name="Nakayama T."/>
            <person name="Obornik M."/>
            <person name="Reyes-Prieto A."/>
            <person name="Armbrust E.V."/>
            <person name="Aves S.J."/>
            <person name="Beiko R.G."/>
            <person name="Coutinho P."/>
            <person name="Dacks J.B."/>
            <person name="Durnford D.G."/>
            <person name="Fast N.M."/>
            <person name="Green B.R."/>
            <person name="Grisdale C."/>
            <person name="Hempe F."/>
            <person name="Henrissat B."/>
            <person name="Hoppner M.P."/>
            <person name="Ishida K.-I."/>
            <person name="Kim E."/>
            <person name="Koreny L."/>
            <person name="Kroth P.G."/>
            <person name="Liu Y."/>
            <person name="Malik S.-B."/>
            <person name="Maier U.G."/>
            <person name="McRose D."/>
            <person name="Mock T."/>
            <person name="Neilson J.A."/>
            <person name="Onodera N.T."/>
            <person name="Poole A.M."/>
            <person name="Pritham E.J."/>
            <person name="Richards T.A."/>
            <person name="Rocap G."/>
            <person name="Roy S.W."/>
            <person name="Sarai C."/>
            <person name="Schaack S."/>
            <person name="Shirato S."/>
            <person name="Slamovits C.H."/>
            <person name="Spencer D.F."/>
            <person name="Suzuki S."/>
            <person name="Worden A.Z."/>
            <person name="Zauner S."/>
            <person name="Barry K."/>
            <person name="Bell C."/>
            <person name="Bharti A.K."/>
            <person name="Crow J.A."/>
            <person name="Grimwood J."/>
            <person name="Kramer R."/>
            <person name="Lindquist E."/>
            <person name="Lucas S."/>
            <person name="Salamov A."/>
            <person name="McFadden G.I."/>
            <person name="Lane C.E."/>
            <person name="Keeling P.J."/>
            <person name="Gray M.W."/>
            <person name="Grigoriev I.V."/>
            <person name="Archibald J.M."/>
        </authorList>
    </citation>
    <scope>NUCLEOTIDE SEQUENCE</scope>
    <source>
        <strain evidence="5">CCMP2712</strain>
    </source>
</reference>
<reference evidence="3 5" key="1">
    <citation type="journal article" date="2012" name="Nature">
        <title>Algal genomes reveal evolutionary mosaicism and the fate of nucleomorphs.</title>
        <authorList>
            <consortium name="DOE Joint Genome Institute"/>
            <person name="Curtis B.A."/>
            <person name="Tanifuji G."/>
            <person name="Burki F."/>
            <person name="Gruber A."/>
            <person name="Irimia M."/>
            <person name="Maruyama S."/>
            <person name="Arias M.C."/>
            <person name="Ball S.G."/>
            <person name="Gile G.H."/>
            <person name="Hirakawa Y."/>
            <person name="Hopkins J.F."/>
            <person name="Kuo A."/>
            <person name="Rensing S.A."/>
            <person name="Schmutz J."/>
            <person name="Symeonidi A."/>
            <person name="Elias M."/>
            <person name="Eveleigh R.J."/>
            <person name="Herman E.K."/>
            <person name="Klute M.J."/>
            <person name="Nakayama T."/>
            <person name="Obornik M."/>
            <person name="Reyes-Prieto A."/>
            <person name="Armbrust E.V."/>
            <person name="Aves S.J."/>
            <person name="Beiko R.G."/>
            <person name="Coutinho P."/>
            <person name="Dacks J.B."/>
            <person name="Durnford D.G."/>
            <person name="Fast N.M."/>
            <person name="Green B.R."/>
            <person name="Grisdale C.J."/>
            <person name="Hempel F."/>
            <person name="Henrissat B."/>
            <person name="Hoppner M.P."/>
            <person name="Ishida K."/>
            <person name="Kim E."/>
            <person name="Koreny L."/>
            <person name="Kroth P.G."/>
            <person name="Liu Y."/>
            <person name="Malik S.B."/>
            <person name="Maier U.G."/>
            <person name="McRose D."/>
            <person name="Mock T."/>
            <person name="Neilson J.A."/>
            <person name="Onodera N.T."/>
            <person name="Poole A.M."/>
            <person name="Pritham E.J."/>
            <person name="Richards T.A."/>
            <person name="Rocap G."/>
            <person name="Roy S.W."/>
            <person name="Sarai C."/>
            <person name="Schaack S."/>
            <person name="Shirato S."/>
            <person name="Slamovits C.H."/>
            <person name="Spencer D.F."/>
            <person name="Suzuki S."/>
            <person name="Worden A.Z."/>
            <person name="Zauner S."/>
            <person name="Barry K."/>
            <person name="Bell C."/>
            <person name="Bharti A.K."/>
            <person name="Crow J.A."/>
            <person name="Grimwood J."/>
            <person name="Kramer R."/>
            <person name="Lindquist E."/>
            <person name="Lucas S."/>
            <person name="Salamov A."/>
            <person name="McFadden G.I."/>
            <person name="Lane C.E."/>
            <person name="Keeling P.J."/>
            <person name="Gray M.W."/>
            <person name="Grigoriev I.V."/>
            <person name="Archibald J.M."/>
        </authorList>
    </citation>
    <scope>NUCLEOTIDE SEQUENCE</scope>
    <source>
        <strain evidence="3 5">CCMP2712</strain>
    </source>
</reference>
<dbReference type="InterPro" id="IPR006757">
    <property type="entry name" value="OGF_rcpt"/>
</dbReference>
<dbReference type="STRING" id="905079.L1J8N2"/>
<dbReference type="OrthoDB" id="9030204at2759"/>
<feature type="domain" description="Opioid growth factor receptor (OGFr) conserved" evidence="2">
    <location>
        <begin position="1"/>
        <end position="172"/>
    </location>
</feature>
<reference evidence="4" key="3">
    <citation type="submission" date="2016-03" db="UniProtKB">
        <authorList>
            <consortium name="EnsemblProtists"/>
        </authorList>
    </citation>
    <scope>IDENTIFICATION</scope>
</reference>
<evidence type="ECO:0000259" key="2">
    <source>
        <dbReference type="Pfam" id="PF04664"/>
    </source>
</evidence>
<dbReference type="HOGENOM" id="CLU_032134_2_1_1"/>
<dbReference type="PANTHER" id="PTHR14015">
    <property type="entry name" value="OPIOID GROWTH FACTOR RECEPTOR OGFR ZETA-TYPE OPIOID RECEPTOR"/>
    <property type="match status" value="1"/>
</dbReference>
<dbReference type="Pfam" id="PF04664">
    <property type="entry name" value="OGFr_N"/>
    <property type="match status" value="1"/>
</dbReference>
<dbReference type="GeneID" id="17301579"/>
<dbReference type="InterPro" id="IPR039574">
    <property type="entry name" value="OGFr"/>
</dbReference>
<dbReference type="EnsemblProtists" id="EKX44908">
    <property type="protein sequence ID" value="EKX44908"/>
    <property type="gene ID" value="GUITHDRAFT_51045"/>
</dbReference>
<dbReference type="AlphaFoldDB" id="L1J8N2"/>
<dbReference type="Proteomes" id="UP000011087">
    <property type="component" value="Unassembled WGS sequence"/>
</dbReference>
<protein>
    <recommendedName>
        <fullName evidence="2">Opioid growth factor receptor (OGFr) conserved domain-containing protein</fullName>
    </recommendedName>
</protein>
<dbReference type="EMBL" id="JH993002">
    <property type="protein sequence ID" value="EKX44908.1"/>
    <property type="molecule type" value="Genomic_DNA"/>
</dbReference>
<name>L1J8N2_GUITC</name>
<proteinExistence type="inferred from homology"/>
<keyword evidence="5" id="KW-1185">Reference proteome</keyword>
<dbReference type="eggNOG" id="ENOG502QVIF">
    <property type="taxonomic scope" value="Eukaryota"/>
</dbReference>
<sequence length="175" mass="20882">NLRFYRNEIPSSPHGALIEVILNEWKDDMRLLETHHGYVQWLFPIHEEGMNANAQVLQVHEAERMKADPQIRERMKRSYAMMMRFYGADVVNFVTGELRRSENFRERLNNLNQRAHNWLRVSRVLKWLGEVGFEHYKLPLVFFLAYETLDSKLLSRCSDSLVDFWIGTLRRDGEL</sequence>
<organism evidence="3">
    <name type="scientific">Guillardia theta (strain CCMP2712)</name>
    <name type="common">Cryptophyte</name>
    <dbReference type="NCBI Taxonomy" id="905079"/>
    <lineage>
        <taxon>Eukaryota</taxon>
        <taxon>Cryptophyceae</taxon>
        <taxon>Pyrenomonadales</taxon>
        <taxon>Geminigeraceae</taxon>
        <taxon>Guillardia</taxon>
    </lineage>
</organism>